<comment type="caution">
    <text evidence="1">The sequence shown here is derived from an EMBL/GenBank/DDBJ whole genome shotgun (WGS) entry which is preliminary data.</text>
</comment>
<dbReference type="EMBL" id="JAHBBH010000015">
    <property type="protein sequence ID" value="MBW3092633.1"/>
    <property type="molecule type" value="Genomic_DNA"/>
</dbReference>
<accession>A0ABS6WF15</accession>
<evidence type="ECO:0000313" key="1">
    <source>
        <dbReference type="EMBL" id="MBW3092633.1"/>
    </source>
</evidence>
<organism evidence="1 2">
    <name type="scientific">Bifidobacterium miconis</name>
    <dbReference type="NCBI Taxonomy" id="2834435"/>
    <lineage>
        <taxon>Bacteria</taxon>
        <taxon>Bacillati</taxon>
        <taxon>Actinomycetota</taxon>
        <taxon>Actinomycetes</taxon>
        <taxon>Bifidobacteriales</taxon>
        <taxon>Bifidobacteriaceae</taxon>
        <taxon>Bifidobacterium</taxon>
    </lineage>
</organism>
<protein>
    <submittedName>
        <fullName evidence="1">Uncharacterized protein</fullName>
    </submittedName>
</protein>
<gene>
    <name evidence="1" type="ORF">KIH79_06670</name>
</gene>
<evidence type="ECO:0000313" key="2">
    <source>
        <dbReference type="Proteomes" id="UP000700815"/>
    </source>
</evidence>
<reference evidence="1 2" key="1">
    <citation type="submission" date="2021-05" db="EMBL/GenBank/DDBJ databases">
        <title>Phylogenetic classification of ten novel species belonging to the genus Bifidobacterium comprising B. colchicus sp. nov., B. abeli sp. nov., B. bicoloris sp. nov., B. guerezis sp. nov., B. rosaliae sp. nov., B. santillanensis sp. nov., B. argentati sp. nov., B. amazzoni sp. nov., B. pluviali sp. nov., and B. pinnaculum sp. nov.</title>
        <authorList>
            <person name="Lugli G.A."/>
            <person name="Ruiz Garcia L."/>
            <person name="Margolles A."/>
            <person name="Ventura M."/>
        </authorList>
    </citation>
    <scope>NUCLEOTIDE SEQUENCE [LARGE SCALE GENOMIC DNA]</scope>
    <source>
        <strain evidence="1 2">82T10</strain>
    </source>
</reference>
<name>A0ABS6WF15_9BIFI</name>
<proteinExistence type="predicted"/>
<dbReference type="RefSeq" id="WP_219058702.1">
    <property type="nucleotide sequence ID" value="NZ_JAHBBH010000015.1"/>
</dbReference>
<keyword evidence="2" id="KW-1185">Reference proteome</keyword>
<dbReference type="Proteomes" id="UP000700815">
    <property type="component" value="Unassembled WGS sequence"/>
</dbReference>
<sequence>MTYLENLCPWADGKTKGYTWQLQTVQDTATGLWTYTDAGGNGTVTVAPQNLLTVGSYVAVLESDSIPSMGLRFALGDNDTRKIKELERTETRLVTQVNRDYESPICLWLMDGVSVTPRRAGLFTLDGWQALQKLALDIPYYRDYPLFKQ</sequence>